<protein>
    <submittedName>
        <fullName evidence="1">Major facilitator superfamily domain</fullName>
    </submittedName>
</protein>
<sequence length="85" mass="8712">MVLFVIASIFLIAGGGLLMVSLDLHSSAALIYGLSSLVAMETGLSLVTGYTIANLTLKPEDVSLGLVLQNVSHIGGQVIALAITD</sequence>
<dbReference type="Proteomes" id="UP000472372">
    <property type="component" value="Chromosome 7"/>
</dbReference>
<proteinExistence type="predicted"/>
<gene>
    <name evidence="1" type="ORF">PTTW11_07943</name>
</gene>
<evidence type="ECO:0000313" key="2">
    <source>
        <dbReference type="Proteomes" id="UP000472372"/>
    </source>
</evidence>
<evidence type="ECO:0000313" key="1">
    <source>
        <dbReference type="EMBL" id="CAE7194386.1"/>
    </source>
</evidence>
<organism evidence="1 2">
    <name type="scientific">Pyrenophora teres f. teres</name>
    <dbReference type="NCBI Taxonomy" id="97479"/>
    <lineage>
        <taxon>Eukaryota</taxon>
        <taxon>Fungi</taxon>
        <taxon>Dikarya</taxon>
        <taxon>Ascomycota</taxon>
        <taxon>Pezizomycotina</taxon>
        <taxon>Dothideomycetes</taxon>
        <taxon>Pleosporomycetidae</taxon>
        <taxon>Pleosporales</taxon>
        <taxon>Pleosporineae</taxon>
        <taxon>Pleosporaceae</taxon>
        <taxon>Pyrenophora</taxon>
    </lineage>
</organism>
<name>A0A6S6WCG6_9PLEO</name>
<reference evidence="1" key="1">
    <citation type="submission" date="2021-02" db="EMBL/GenBank/DDBJ databases">
        <authorList>
            <person name="Syme A R."/>
            <person name="Syme A R."/>
            <person name="Moolhuijzen P."/>
        </authorList>
    </citation>
    <scope>NUCLEOTIDE SEQUENCE</scope>
    <source>
        <strain evidence="1">W1-1</strain>
    </source>
</reference>
<dbReference type="EMBL" id="HG992983">
    <property type="protein sequence ID" value="CAE7194386.1"/>
    <property type="molecule type" value="Genomic_DNA"/>
</dbReference>
<accession>A0A6S6WCG6</accession>
<dbReference type="AlphaFoldDB" id="A0A6S6WCG6"/>